<dbReference type="InterPro" id="IPR027409">
    <property type="entry name" value="GroEL-like_apical_dom_sf"/>
</dbReference>
<gene>
    <name evidence="1" type="ORF">LSAT_V11C400175590</name>
</gene>
<reference evidence="1 2" key="1">
    <citation type="journal article" date="2017" name="Nat. Commun.">
        <title>Genome assembly with in vitro proximity ligation data and whole-genome triplication in lettuce.</title>
        <authorList>
            <person name="Reyes-Chin-Wo S."/>
            <person name="Wang Z."/>
            <person name="Yang X."/>
            <person name="Kozik A."/>
            <person name="Arikit S."/>
            <person name="Song C."/>
            <person name="Xia L."/>
            <person name="Froenicke L."/>
            <person name="Lavelle D.O."/>
            <person name="Truco M.J."/>
            <person name="Xia R."/>
            <person name="Zhu S."/>
            <person name="Xu C."/>
            <person name="Xu H."/>
            <person name="Xu X."/>
            <person name="Cox K."/>
            <person name="Korf I."/>
            <person name="Meyers B.C."/>
            <person name="Michelmore R.W."/>
        </authorList>
    </citation>
    <scope>NUCLEOTIDE SEQUENCE [LARGE SCALE GENOMIC DNA]</scope>
    <source>
        <strain evidence="2">cv. Salinas</strain>
        <tissue evidence="1">Seedlings</tissue>
    </source>
</reference>
<accession>A0A9R1VR98</accession>
<name>A0A9R1VR98_LACSA</name>
<proteinExistence type="predicted"/>
<dbReference type="AlphaFoldDB" id="A0A9R1VR98"/>
<dbReference type="EMBL" id="NBSK02000004">
    <property type="protein sequence ID" value="KAJ0212242.1"/>
    <property type="molecule type" value="Genomic_DNA"/>
</dbReference>
<evidence type="ECO:0000313" key="2">
    <source>
        <dbReference type="Proteomes" id="UP000235145"/>
    </source>
</evidence>
<organism evidence="1 2">
    <name type="scientific">Lactuca sativa</name>
    <name type="common">Garden lettuce</name>
    <dbReference type="NCBI Taxonomy" id="4236"/>
    <lineage>
        <taxon>Eukaryota</taxon>
        <taxon>Viridiplantae</taxon>
        <taxon>Streptophyta</taxon>
        <taxon>Embryophyta</taxon>
        <taxon>Tracheophyta</taxon>
        <taxon>Spermatophyta</taxon>
        <taxon>Magnoliopsida</taxon>
        <taxon>eudicotyledons</taxon>
        <taxon>Gunneridae</taxon>
        <taxon>Pentapetalae</taxon>
        <taxon>asterids</taxon>
        <taxon>campanulids</taxon>
        <taxon>Asterales</taxon>
        <taxon>Asteraceae</taxon>
        <taxon>Cichorioideae</taxon>
        <taxon>Cichorieae</taxon>
        <taxon>Lactucinae</taxon>
        <taxon>Lactuca</taxon>
    </lineage>
</organism>
<dbReference type="Proteomes" id="UP000235145">
    <property type="component" value="Unassembled WGS sequence"/>
</dbReference>
<sequence length="160" mass="18550">MDFSDSLQYQSIVDAEWNIIYDKLDKCVKSGAKIYFAERDIFCAGRVVKDEVNNVIDEISMLHQLGDILLWTPLAPPLPDRNGSPSIQYGVFQSIYSYSKEKRERWLKRVLCRLQVSFLFQMTILPLNDQGRKLTDFIQEGCKEEKTMSNHLKSFASDND</sequence>
<keyword evidence="2" id="KW-1185">Reference proteome</keyword>
<protein>
    <submittedName>
        <fullName evidence="1">Uncharacterized protein</fullName>
    </submittedName>
</protein>
<comment type="caution">
    <text evidence="1">The sequence shown here is derived from an EMBL/GenBank/DDBJ whole genome shotgun (WGS) entry which is preliminary data.</text>
</comment>
<evidence type="ECO:0000313" key="1">
    <source>
        <dbReference type="EMBL" id="KAJ0212242.1"/>
    </source>
</evidence>
<dbReference type="SUPFAM" id="SSF52029">
    <property type="entry name" value="GroEL apical domain-like"/>
    <property type="match status" value="1"/>
</dbReference>